<dbReference type="RefSeq" id="WP_067637773.1">
    <property type="nucleotide sequence ID" value="NZ_JAAXOM010000003.1"/>
</dbReference>
<reference evidence="3 4" key="1">
    <citation type="submission" date="2020-04" db="EMBL/GenBank/DDBJ databases">
        <title>MicrobeNet Type strains.</title>
        <authorList>
            <person name="Nicholson A.C."/>
        </authorList>
    </citation>
    <scope>NUCLEOTIDE SEQUENCE [LARGE SCALE GENOMIC DNA]</scope>
    <source>
        <strain evidence="3 4">DSM 44960</strain>
    </source>
</reference>
<dbReference type="GO" id="GO:0003677">
    <property type="term" value="F:DNA binding"/>
    <property type="evidence" value="ECO:0007669"/>
    <property type="project" value="UniProtKB-KW"/>
</dbReference>
<evidence type="ECO:0008006" key="5">
    <source>
        <dbReference type="Google" id="ProtNLM"/>
    </source>
</evidence>
<accession>A0A846W746</accession>
<evidence type="ECO:0000256" key="2">
    <source>
        <dbReference type="ARBA" id="ARBA00023125"/>
    </source>
</evidence>
<dbReference type="InterPro" id="IPR052021">
    <property type="entry name" value="Type-I_RS_S_subunit"/>
</dbReference>
<comment type="caution">
    <text evidence="3">The sequence shown here is derived from an EMBL/GenBank/DDBJ whole genome shotgun (WGS) entry which is preliminary data.</text>
</comment>
<evidence type="ECO:0000313" key="3">
    <source>
        <dbReference type="EMBL" id="NKX88526.1"/>
    </source>
</evidence>
<dbReference type="EMBL" id="JAAXOM010000003">
    <property type="protein sequence ID" value="NKX88526.1"/>
    <property type="molecule type" value="Genomic_DNA"/>
</dbReference>
<protein>
    <recommendedName>
        <fullName evidence="5">Type I restriction enzyme S subunit</fullName>
    </recommendedName>
</protein>
<dbReference type="Proteomes" id="UP000572007">
    <property type="component" value="Unassembled WGS sequence"/>
</dbReference>
<gene>
    <name evidence="3" type="ORF">HGA10_14550</name>
</gene>
<dbReference type="InterPro" id="IPR044946">
    <property type="entry name" value="Restrct_endonuc_typeI_TRD_sf"/>
</dbReference>
<evidence type="ECO:0000256" key="1">
    <source>
        <dbReference type="ARBA" id="ARBA00022747"/>
    </source>
</evidence>
<dbReference type="Gene3D" id="3.90.220.20">
    <property type="entry name" value="DNA methylase specificity domains"/>
    <property type="match status" value="2"/>
</dbReference>
<dbReference type="SUPFAM" id="SSF116734">
    <property type="entry name" value="DNA methylase specificity domain"/>
    <property type="match status" value="2"/>
</dbReference>
<dbReference type="GO" id="GO:0009307">
    <property type="term" value="P:DNA restriction-modification system"/>
    <property type="evidence" value="ECO:0007669"/>
    <property type="project" value="UniProtKB-KW"/>
</dbReference>
<dbReference type="AlphaFoldDB" id="A0A846W746"/>
<sequence length="491" mass="54416">MAQNAVKISTPALVGEDLAPEVLWAPVSSRVLRHGSRRLEASTFLTDGYGLRQGLEVLSSTVSMSLMAHVWQPNRLKGYQVEDGKGLPFLSAGQVFEGQPRVRKWLATAMVPRPESRYLESGWIMMSCSGEVGRVTAVYDEHLDKVITHDLLRVVPLDRADYGWLYAYMKTPTFFAIARSSQYGHMIKHLEPGHVLDMPVAMPEANVRERISAKATEALRLRQSSRRLQAEADTAYARLVNPQQIPLETSFSTRVSASSLTSGRRRFEGQFYRSDVLHVEQLVKAAAVCVQPLADVVESVTMSPRFKRYFGPKGTTYRSAGELFDVNPAVTKRIYAGLLDNAEVYMLRPGEMIMARSGQTYGLLGRTMVLNENHAGSFGSEDLIRIVPDQAKARTGYLQTVLNHVEYGRPRVVRFASGTSVPHLDPPDIREVLIPRFDSTQEEAIADLSDEATRLGAHADRLETEAVQAAENAVSALTGRHGSLRPLHADA</sequence>
<dbReference type="PANTHER" id="PTHR30408:SF12">
    <property type="entry name" value="TYPE I RESTRICTION ENZYME MJAVIII SPECIFICITY SUBUNIT"/>
    <property type="match status" value="1"/>
</dbReference>
<evidence type="ECO:0000313" key="4">
    <source>
        <dbReference type="Proteomes" id="UP000572007"/>
    </source>
</evidence>
<dbReference type="PANTHER" id="PTHR30408">
    <property type="entry name" value="TYPE-1 RESTRICTION ENZYME ECOKI SPECIFICITY PROTEIN"/>
    <property type="match status" value="1"/>
</dbReference>
<keyword evidence="4" id="KW-1185">Reference proteome</keyword>
<keyword evidence="2" id="KW-0238">DNA-binding</keyword>
<keyword evidence="1" id="KW-0680">Restriction system</keyword>
<organism evidence="3 4">
    <name type="scientific">Nocardia coubleae</name>
    <dbReference type="NCBI Taxonomy" id="356147"/>
    <lineage>
        <taxon>Bacteria</taxon>
        <taxon>Bacillati</taxon>
        <taxon>Actinomycetota</taxon>
        <taxon>Actinomycetes</taxon>
        <taxon>Mycobacteriales</taxon>
        <taxon>Nocardiaceae</taxon>
        <taxon>Nocardia</taxon>
    </lineage>
</organism>
<name>A0A846W746_9NOCA</name>
<proteinExistence type="predicted"/>